<name>A0A8H3I2K1_9LECA</name>
<feature type="region of interest" description="Disordered" evidence="1">
    <location>
        <begin position="1"/>
        <end position="132"/>
    </location>
</feature>
<gene>
    <name evidence="2" type="ORF">GOMPHAMPRED_007710</name>
</gene>
<feature type="compositionally biased region" description="Polar residues" evidence="1">
    <location>
        <begin position="51"/>
        <end position="63"/>
    </location>
</feature>
<feature type="compositionally biased region" description="Polar residues" evidence="1">
    <location>
        <begin position="294"/>
        <end position="320"/>
    </location>
</feature>
<feature type="region of interest" description="Disordered" evidence="1">
    <location>
        <begin position="284"/>
        <end position="329"/>
    </location>
</feature>
<accession>A0A8H3I2K1</accession>
<dbReference type="EMBL" id="CAJPDQ010000007">
    <property type="protein sequence ID" value="CAF9912622.1"/>
    <property type="molecule type" value="Genomic_DNA"/>
</dbReference>
<protein>
    <submittedName>
        <fullName evidence="2">Uncharacterized protein</fullName>
    </submittedName>
</protein>
<feature type="compositionally biased region" description="Polar residues" evidence="1">
    <location>
        <begin position="90"/>
        <end position="101"/>
    </location>
</feature>
<dbReference type="Proteomes" id="UP000664169">
    <property type="component" value="Unassembled WGS sequence"/>
</dbReference>
<evidence type="ECO:0000256" key="1">
    <source>
        <dbReference type="SAM" id="MobiDB-lite"/>
    </source>
</evidence>
<feature type="compositionally biased region" description="Polar residues" evidence="1">
    <location>
        <begin position="168"/>
        <end position="183"/>
    </location>
</feature>
<keyword evidence="3" id="KW-1185">Reference proteome</keyword>
<dbReference type="OrthoDB" id="5407781at2759"/>
<feature type="compositionally biased region" description="Polar residues" evidence="1">
    <location>
        <begin position="1"/>
        <end position="25"/>
    </location>
</feature>
<sequence>MSHPSSLSTSLPDEIPTSTPRTTSLAAAAAVNAGLQRETSNDESISRRASIRSTQEGSPSLTPRSPAERQRNSVAMGLSLNDPALPSAGEMQTPSPGQSRAASRAFHSPPIRNAESRSRESSIVNVHRGRQPSVGEVYQEMEQEQEAQVNRLLQTIRLQQTQIQALQSRSDPSQQPDGVSTISESSPLFGAFGSEHAIPHSPVPTTERARRLSQIQPVPVRSVPTGFQLSQHLPHEQESAILSSGRVTPALPTPTSSVSGAARDEVAFYQAENQNLNRENQMLRSRIRELERQLPTSHSSATDHSIPMNSTHLSQEQQIDQDVAPDEAR</sequence>
<feature type="region of interest" description="Disordered" evidence="1">
    <location>
        <begin position="164"/>
        <end position="183"/>
    </location>
</feature>
<proteinExistence type="predicted"/>
<dbReference type="PANTHER" id="PTHR39610:SF2">
    <property type="entry name" value="BZIP DOMAIN-CONTAINING PROTEIN"/>
    <property type="match status" value="1"/>
</dbReference>
<dbReference type="AlphaFoldDB" id="A0A8H3I2K1"/>
<organism evidence="2 3">
    <name type="scientific">Gomphillus americanus</name>
    <dbReference type="NCBI Taxonomy" id="1940652"/>
    <lineage>
        <taxon>Eukaryota</taxon>
        <taxon>Fungi</taxon>
        <taxon>Dikarya</taxon>
        <taxon>Ascomycota</taxon>
        <taxon>Pezizomycotina</taxon>
        <taxon>Lecanoromycetes</taxon>
        <taxon>OSLEUM clade</taxon>
        <taxon>Ostropomycetidae</taxon>
        <taxon>Ostropales</taxon>
        <taxon>Graphidaceae</taxon>
        <taxon>Gomphilloideae</taxon>
        <taxon>Gomphillus</taxon>
    </lineage>
</organism>
<evidence type="ECO:0000313" key="2">
    <source>
        <dbReference type="EMBL" id="CAF9912622.1"/>
    </source>
</evidence>
<dbReference type="PANTHER" id="PTHR39610">
    <property type="entry name" value="BZIP DOMAIN-CONTAINING PROTEIN-RELATED"/>
    <property type="match status" value="1"/>
</dbReference>
<reference evidence="2" key="1">
    <citation type="submission" date="2021-03" db="EMBL/GenBank/DDBJ databases">
        <authorList>
            <person name="Tagirdzhanova G."/>
        </authorList>
    </citation>
    <scope>NUCLEOTIDE SEQUENCE</scope>
</reference>
<evidence type="ECO:0000313" key="3">
    <source>
        <dbReference type="Proteomes" id="UP000664169"/>
    </source>
</evidence>
<comment type="caution">
    <text evidence="2">The sequence shown here is derived from an EMBL/GenBank/DDBJ whole genome shotgun (WGS) entry which is preliminary data.</text>
</comment>